<organism evidence="2 3">
    <name type="scientific">Acetivibrio ethanolgignens</name>
    <dbReference type="NCBI Taxonomy" id="290052"/>
    <lineage>
        <taxon>Bacteria</taxon>
        <taxon>Bacillati</taxon>
        <taxon>Bacillota</taxon>
        <taxon>Clostridia</taxon>
        <taxon>Eubacteriales</taxon>
        <taxon>Oscillospiraceae</taxon>
        <taxon>Acetivibrio</taxon>
    </lineage>
</organism>
<comment type="caution">
    <text evidence="2">The sequence shown here is derived from an EMBL/GenBank/DDBJ whole genome shotgun (WGS) entry which is preliminary data.</text>
</comment>
<dbReference type="STRING" id="290052.ASU35_11815"/>
<dbReference type="EMBL" id="LNAM01000162">
    <property type="protein sequence ID" value="KSV58743.1"/>
    <property type="molecule type" value="Genomic_DNA"/>
</dbReference>
<feature type="domain" description="Fido" evidence="1">
    <location>
        <begin position="73"/>
        <end position="206"/>
    </location>
</feature>
<accession>A0A0V8QDW8</accession>
<dbReference type="PROSITE" id="PS51459">
    <property type="entry name" value="FIDO"/>
    <property type="match status" value="1"/>
</dbReference>
<reference evidence="2 3" key="1">
    <citation type="submission" date="2015-11" db="EMBL/GenBank/DDBJ databases">
        <title>Butyribacter intestini gen. nov., sp. nov., a butyric acid-producing bacterium of the family Lachnospiraceae isolated from the human faeces.</title>
        <authorList>
            <person name="Zou Y."/>
            <person name="Xue W."/>
            <person name="Luo G."/>
            <person name="Lv M."/>
        </authorList>
    </citation>
    <scope>NUCLEOTIDE SEQUENCE [LARGE SCALE GENOMIC DNA]</scope>
    <source>
        <strain evidence="2 3">ACET-33324</strain>
    </source>
</reference>
<dbReference type="Pfam" id="PF02661">
    <property type="entry name" value="Fic"/>
    <property type="match status" value="1"/>
</dbReference>
<dbReference type="SUPFAM" id="SSF140931">
    <property type="entry name" value="Fic-like"/>
    <property type="match status" value="1"/>
</dbReference>
<sequence>MNENVQRAVTLAKRNLVDSIWKSAVIEGLGTTFQKTEAILDGMIVNTNSQEVLFIINMRSAWYFLFNTLGVENNLAMLRELNKICGVNLIYGSGDLRVSDVSIGGCTYVPPIPVYADVVQELKRLASINSPVERAIETFCYVAKHQLFIDGNKRVAQLICNKILIENGIGILSIDSKCISDFKYYLVEYYDDDDSKKDLLSSFLKDSILYTAHSRVTKEMDLFEAHTEEYKRKVINLCEQIGINSEDDKLKVLRELPSEDTEDEDILRKRIVSIVLR</sequence>
<evidence type="ECO:0000313" key="2">
    <source>
        <dbReference type="EMBL" id="KSV58743.1"/>
    </source>
</evidence>
<name>A0A0V8QDW8_9FIRM</name>
<keyword evidence="3" id="KW-1185">Reference proteome</keyword>
<dbReference type="InterPro" id="IPR003812">
    <property type="entry name" value="Fido"/>
</dbReference>
<protein>
    <recommendedName>
        <fullName evidence="1">Fido domain-containing protein</fullName>
    </recommendedName>
</protein>
<dbReference type="Gene3D" id="1.10.3290.10">
    <property type="entry name" value="Fido-like domain"/>
    <property type="match status" value="1"/>
</dbReference>
<evidence type="ECO:0000259" key="1">
    <source>
        <dbReference type="PROSITE" id="PS51459"/>
    </source>
</evidence>
<evidence type="ECO:0000313" key="3">
    <source>
        <dbReference type="Proteomes" id="UP000054874"/>
    </source>
</evidence>
<proteinExistence type="predicted"/>
<dbReference type="Proteomes" id="UP000054874">
    <property type="component" value="Unassembled WGS sequence"/>
</dbReference>
<dbReference type="InterPro" id="IPR036597">
    <property type="entry name" value="Fido-like_dom_sf"/>
</dbReference>
<dbReference type="RefSeq" id="WP_058353013.1">
    <property type="nucleotide sequence ID" value="NZ_CABMMD010000162.1"/>
</dbReference>
<gene>
    <name evidence="2" type="ORF">ASU35_11815</name>
</gene>
<dbReference type="AlphaFoldDB" id="A0A0V8QDW8"/>